<feature type="domain" description="C2H2-type" evidence="13">
    <location>
        <begin position="84"/>
        <end position="111"/>
    </location>
</feature>
<keyword evidence="15" id="KW-1185">Reference proteome</keyword>
<dbReference type="AlphaFoldDB" id="A0A673BD03"/>
<evidence type="ECO:0000256" key="12">
    <source>
        <dbReference type="SAM" id="MobiDB-lite"/>
    </source>
</evidence>
<dbReference type="InterPro" id="IPR036236">
    <property type="entry name" value="Znf_C2H2_sf"/>
</dbReference>
<keyword evidence="9" id="KW-0804">Transcription</keyword>
<dbReference type="GO" id="GO:0008270">
    <property type="term" value="F:zinc ion binding"/>
    <property type="evidence" value="ECO:0007669"/>
    <property type="project" value="UniProtKB-KW"/>
</dbReference>
<evidence type="ECO:0000259" key="13">
    <source>
        <dbReference type="PROSITE" id="PS50157"/>
    </source>
</evidence>
<keyword evidence="5 11" id="KW-0863">Zinc-finger</keyword>
<evidence type="ECO:0000256" key="4">
    <source>
        <dbReference type="ARBA" id="ARBA00022737"/>
    </source>
</evidence>
<feature type="domain" description="C2H2-type" evidence="13">
    <location>
        <begin position="56"/>
        <end position="83"/>
    </location>
</feature>
<evidence type="ECO:0000313" key="15">
    <source>
        <dbReference type="Proteomes" id="UP000472271"/>
    </source>
</evidence>
<dbReference type="FunFam" id="3.30.160.60:FF:000701">
    <property type="entry name" value="Zinc finger and BTB domain containing 40"/>
    <property type="match status" value="1"/>
</dbReference>
<dbReference type="SMART" id="SM00355">
    <property type="entry name" value="ZnF_C2H2"/>
    <property type="match status" value="4"/>
</dbReference>
<keyword evidence="4" id="KW-0677">Repeat</keyword>
<comment type="similarity">
    <text evidence="2">Belongs to the krueppel C2H2-type zinc-finger protein family.</text>
</comment>
<keyword evidence="8" id="KW-0238">DNA-binding</keyword>
<dbReference type="GO" id="GO:0045892">
    <property type="term" value="P:negative regulation of DNA-templated transcription"/>
    <property type="evidence" value="ECO:0007669"/>
    <property type="project" value="UniProtKB-ARBA"/>
</dbReference>
<evidence type="ECO:0000256" key="5">
    <source>
        <dbReference type="ARBA" id="ARBA00022771"/>
    </source>
</evidence>
<reference evidence="14" key="1">
    <citation type="submission" date="2019-06" db="EMBL/GenBank/DDBJ databases">
        <authorList>
            <consortium name="Wellcome Sanger Institute Data Sharing"/>
        </authorList>
    </citation>
    <scope>NUCLEOTIDE SEQUENCE [LARGE SCALE GENOMIC DNA]</scope>
</reference>
<dbReference type="GO" id="GO:0003677">
    <property type="term" value="F:DNA binding"/>
    <property type="evidence" value="ECO:0007669"/>
    <property type="project" value="UniProtKB-KW"/>
</dbReference>
<sequence>MCEACGKSFASKEYLRHHSNIHTGSRPFKCEECGRGFAQRNSLNQHLKVHTGERPYGCKYCEKQFTQLNALQRHQRIHTGEKPYMCGLCTRTFTDKSTLRRHTMIHDSDAPWKTYLVVLKGNVEDKPAKAPAKSKTEKAGAGEKKSTTKKKSAAAASVAGAASAVSVASAAGASDAASAATTSKTQSDSIVVAAEQVTVPSDWTSHGTIALVSHGALGGLTVIHTDMPPGTQIQPIVTTDGTGTSVLSLDGSTIPFSLPVSVAHHIPLSSEASSSAVALPTLSVPVSVGTLASGSQTTAVCTTSVLEAVATQTVLAAESDAKATPETDILPPDIQTVIITDGGFVKDEAPVVKIIKEQKETQEAAGEACE</sequence>
<organism evidence="14 15">
    <name type="scientific">Sphaeramia orbicularis</name>
    <name type="common">orbiculate cardinalfish</name>
    <dbReference type="NCBI Taxonomy" id="375764"/>
    <lineage>
        <taxon>Eukaryota</taxon>
        <taxon>Metazoa</taxon>
        <taxon>Chordata</taxon>
        <taxon>Craniata</taxon>
        <taxon>Vertebrata</taxon>
        <taxon>Euteleostomi</taxon>
        <taxon>Actinopterygii</taxon>
        <taxon>Neopterygii</taxon>
        <taxon>Teleostei</taxon>
        <taxon>Neoteleostei</taxon>
        <taxon>Acanthomorphata</taxon>
        <taxon>Gobiaria</taxon>
        <taxon>Kurtiformes</taxon>
        <taxon>Apogonoidei</taxon>
        <taxon>Apogonidae</taxon>
        <taxon>Apogoninae</taxon>
        <taxon>Sphaeramia</taxon>
    </lineage>
</organism>
<evidence type="ECO:0000256" key="8">
    <source>
        <dbReference type="ARBA" id="ARBA00023125"/>
    </source>
</evidence>
<evidence type="ECO:0000256" key="7">
    <source>
        <dbReference type="ARBA" id="ARBA00023015"/>
    </source>
</evidence>
<evidence type="ECO:0000256" key="11">
    <source>
        <dbReference type="PROSITE-ProRule" id="PRU00042"/>
    </source>
</evidence>
<dbReference type="InParanoid" id="A0A673BD03"/>
<dbReference type="Pfam" id="PF00096">
    <property type="entry name" value="zf-C2H2"/>
    <property type="match status" value="4"/>
</dbReference>
<feature type="domain" description="C2H2-type" evidence="13">
    <location>
        <begin position="1"/>
        <end position="27"/>
    </location>
</feature>
<reference evidence="14" key="3">
    <citation type="submission" date="2025-09" db="UniProtKB">
        <authorList>
            <consortium name="Ensembl"/>
        </authorList>
    </citation>
    <scope>IDENTIFICATION</scope>
</reference>
<dbReference type="PANTHER" id="PTHR24394">
    <property type="entry name" value="ZINC FINGER PROTEIN"/>
    <property type="match status" value="1"/>
</dbReference>
<feature type="domain" description="C2H2-type" evidence="13">
    <location>
        <begin position="28"/>
        <end position="55"/>
    </location>
</feature>
<dbReference type="Ensembl" id="ENSSORT00005040662.1">
    <property type="protein sequence ID" value="ENSSORP00005039650.1"/>
    <property type="gene ID" value="ENSSORG00005018495.1"/>
</dbReference>
<name>A0A673BD03_9TELE</name>
<dbReference type="PROSITE" id="PS00028">
    <property type="entry name" value="ZINC_FINGER_C2H2_1"/>
    <property type="match status" value="4"/>
</dbReference>
<evidence type="ECO:0000256" key="6">
    <source>
        <dbReference type="ARBA" id="ARBA00022833"/>
    </source>
</evidence>
<dbReference type="FunFam" id="3.30.160.60:FF:000709">
    <property type="entry name" value="GDNF-inducible zinc finger protein 1"/>
    <property type="match status" value="1"/>
</dbReference>
<feature type="region of interest" description="Disordered" evidence="12">
    <location>
        <begin position="126"/>
        <end position="151"/>
    </location>
</feature>
<evidence type="ECO:0000256" key="2">
    <source>
        <dbReference type="ARBA" id="ARBA00006991"/>
    </source>
</evidence>
<keyword evidence="7" id="KW-0805">Transcription regulation</keyword>
<keyword evidence="10" id="KW-0539">Nucleus</keyword>
<dbReference type="InterPro" id="IPR013087">
    <property type="entry name" value="Znf_C2H2_type"/>
</dbReference>
<keyword evidence="3" id="KW-0479">Metal-binding</keyword>
<dbReference type="FunFam" id="3.30.160.60:FF:000912">
    <property type="entry name" value="Zinc finger protein 660"/>
    <property type="match status" value="1"/>
</dbReference>
<comment type="subcellular location">
    <subcellularLocation>
        <location evidence="1">Nucleus</location>
    </subcellularLocation>
</comment>
<dbReference type="GO" id="GO:0000981">
    <property type="term" value="F:DNA-binding transcription factor activity, RNA polymerase II-specific"/>
    <property type="evidence" value="ECO:0007669"/>
    <property type="project" value="TreeGrafter"/>
</dbReference>
<evidence type="ECO:0000256" key="9">
    <source>
        <dbReference type="ARBA" id="ARBA00023163"/>
    </source>
</evidence>
<evidence type="ECO:0000256" key="3">
    <source>
        <dbReference type="ARBA" id="ARBA00022723"/>
    </source>
</evidence>
<dbReference type="SUPFAM" id="SSF57667">
    <property type="entry name" value="beta-beta-alpha zinc fingers"/>
    <property type="match status" value="2"/>
</dbReference>
<dbReference type="Proteomes" id="UP000472271">
    <property type="component" value="Chromosome 24"/>
</dbReference>
<evidence type="ECO:0000256" key="1">
    <source>
        <dbReference type="ARBA" id="ARBA00004123"/>
    </source>
</evidence>
<dbReference type="PROSITE" id="PS50157">
    <property type="entry name" value="ZINC_FINGER_C2H2_2"/>
    <property type="match status" value="4"/>
</dbReference>
<evidence type="ECO:0000256" key="10">
    <source>
        <dbReference type="ARBA" id="ARBA00023242"/>
    </source>
</evidence>
<dbReference type="Gene3D" id="3.30.160.60">
    <property type="entry name" value="Classic Zinc Finger"/>
    <property type="match status" value="4"/>
</dbReference>
<dbReference type="GO" id="GO:0005634">
    <property type="term" value="C:nucleus"/>
    <property type="evidence" value="ECO:0007669"/>
    <property type="project" value="UniProtKB-SubCell"/>
</dbReference>
<accession>A0A673BD03</accession>
<dbReference type="PANTHER" id="PTHR24394:SF44">
    <property type="entry name" value="ZINC FINGER PROTEIN 271-LIKE"/>
    <property type="match status" value="1"/>
</dbReference>
<reference evidence="14" key="2">
    <citation type="submission" date="2025-08" db="UniProtKB">
        <authorList>
            <consortium name="Ensembl"/>
        </authorList>
    </citation>
    <scope>IDENTIFICATION</scope>
</reference>
<protein>
    <recommendedName>
        <fullName evidence="13">C2H2-type domain-containing protein</fullName>
    </recommendedName>
</protein>
<proteinExistence type="inferred from homology"/>
<feature type="compositionally biased region" description="Basic and acidic residues" evidence="12">
    <location>
        <begin position="126"/>
        <end position="146"/>
    </location>
</feature>
<evidence type="ECO:0000313" key="14">
    <source>
        <dbReference type="Ensembl" id="ENSSORP00005039650.1"/>
    </source>
</evidence>
<keyword evidence="6" id="KW-0862">Zinc</keyword>